<dbReference type="EC" id="2.1.-.-" evidence="2"/>
<comment type="caution">
    <text evidence="2">The sequence shown here is derived from an EMBL/GenBank/DDBJ whole genome shotgun (WGS) entry which is preliminary data.</text>
</comment>
<dbReference type="SUPFAM" id="SSF53335">
    <property type="entry name" value="S-adenosyl-L-methionine-dependent methyltransferases"/>
    <property type="match status" value="1"/>
</dbReference>
<evidence type="ECO:0000313" key="2">
    <source>
        <dbReference type="EMBL" id="MFD1875432.1"/>
    </source>
</evidence>
<keyword evidence="3" id="KW-1185">Reference proteome</keyword>
<gene>
    <name evidence="2" type="ORF">ACFSDX_23565</name>
</gene>
<dbReference type="InterPro" id="IPR041698">
    <property type="entry name" value="Methyltransf_25"/>
</dbReference>
<dbReference type="Proteomes" id="UP001597197">
    <property type="component" value="Unassembled WGS sequence"/>
</dbReference>
<feature type="domain" description="Methyltransferase" evidence="1">
    <location>
        <begin position="58"/>
        <end position="136"/>
    </location>
</feature>
<dbReference type="Gene3D" id="3.40.50.150">
    <property type="entry name" value="Vaccinia Virus protein VP39"/>
    <property type="match status" value="1"/>
</dbReference>
<dbReference type="InterPro" id="IPR029063">
    <property type="entry name" value="SAM-dependent_MTases_sf"/>
</dbReference>
<dbReference type="Pfam" id="PF13649">
    <property type="entry name" value="Methyltransf_25"/>
    <property type="match status" value="1"/>
</dbReference>
<accession>A0ABW4R0N9</accession>
<dbReference type="GO" id="GO:0008168">
    <property type="term" value="F:methyltransferase activity"/>
    <property type="evidence" value="ECO:0007669"/>
    <property type="project" value="UniProtKB-KW"/>
</dbReference>
<reference evidence="3" key="1">
    <citation type="journal article" date="2019" name="Int. J. Syst. Evol. Microbiol.">
        <title>The Global Catalogue of Microorganisms (GCM) 10K type strain sequencing project: providing services to taxonomists for standard genome sequencing and annotation.</title>
        <authorList>
            <consortium name="The Broad Institute Genomics Platform"/>
            <consortium name="The Broad Institute Genome Sequencing Center for Infectious Disease"/>
            <person name="Wu L."/>
            <person name="Ma J."/>
        </authorList>
    </citation>
    <scope>NUCLEOTIDE SEQUENCE [LARGE SCALE GENOMIC DNA]</scope>
    <source>
        <strain evidence="3">CGMCC 1.15795</strain>
    </source>
</reference>
<dbReference type="GO" id="GO:0032259">
    <property type="term" value="P:methylation"/>
    <property type="evidence" value="ECO:0007669"/>
    <property type="project" value="UniProtKB-KW"/>
</dbReference>
<name>A0ABW4R0N9_9BACT</name>
<dbReference type="EMBL" id="JBHUFD010000018">
    <property type="protein sequence ID" value="MFD1875432.1"/>
    <property type="molecule type" value="Genomic_DNA"/>
</dbReference>
<evidence type="ECO:0000313" key="3">
    <source>
        <dbReference type="Proteomes" id="UP001597197"/>
    </source>
</evidence>
<organism evidence="2 3">
    <name type="scientific">Hymenobacter bucti</name>
    <dbReference type="NCBI Taxonomy" id="1844114"/>
    <lineage>
        <taxon>Bacteria</taxon>
        <taxon>Pseudomonadati</taxon>
        <taxon>Bacteroidota</taxon>
        <taxon>Cytophagia</taxon>
        <taxon>Cytophagales</taxon>
        <taxon>Hymenobacteraceae</taxon>
        <taxon>Hymenobacter</taxon>
    </lineage>
</organism>
<proteinExistence type="predicted"/>
<keyword evidence="2" id="KW-0808">Transferase</keyword>
<sequence length="204" mass="22653">MRKRIASILDTAAISRYHRSRIREYGAGSPGALGWQPDGQQVRFDVLTQIGDLAHCSVLDVGCGYADLYPFLKQRFAGVQYTGIEQMSELLALAETRYGPAADLTLRSGDFLRMPLPHSDYVLASGSLNYRNRAPRFIYQAIETLFASCRLGLGFNLLSWEPPGGGPLAAYDPAAIVAFCKTLAPEVKLLDKYREGDFTVFMYR</sequence>
<evidence type="ECO:0000259" key="1">
    <source>
        <dbReference type="Pfam" id="PF13649"/>
    </source>
</evidence>
<keyword evidence="2" id="KW-0489">Methyltransferase</keyword>
<protein>
    <submittedName>
        <fullName evidence="2">Class I SAM-dependent methyltransferase</fullName>
        <ecNumber evidence="2">2.1.-.-</ecNumber>
    </submittedName>
</protein>
<dbReference type="RefSeq" id="WP_382318098.1">
    <property type="nucleotide sequence ID" value="NZ_JBHUFD010000018.1"/>
</dbReference>